<dbReference type="EMBL" id="JAYGJQ010000002">
    <property type="protein sequence ID" value="MEA9357163.1"/>
    <property type="molecule type" value="Genomic_DNA"/>
</dbReference>
<comment type="caution">
    <text evidence="2">The sequence shown here is derived from an EMBL/GenBank/DDBJ whole genome shotgun (WGS) entry which is preliminary data.</text>
</comment>
<feature type="signal peptide" evidence="1">
    <location>
        <begin position="1"/>
        <end position="18"/>
    </location>
</feature>
<sequence>MKLIIGLLALVATTSVFAADSSSGCGMGYEVAPKQSLVSSSTRAIVNATFSNSIAMTLGTSGCAKHSIVKNDAKGIHFAEANMNQLAVEMARGNGEFVASFASVYGCNNSEAFGSMVQSNYESVLPSANTTGVELYNNVKAQIRNNAALSASCSLI</sequence>
<reference evidence="2 3" key="1">
    <citation type="submission" date="2023-11" db="EMBL/GenBank/DDBJ databases">
        <title>A Novel Polar Bacteriovorax (B. antarcticus) Isolated from the Biocrust in Antarctica.</title>
        <authorList>
            <person name="Mun W."/>
            <person name="Choi S.Y."/>
            <person name="Mitchell R.J."/>
        </authorList>
    </citation>
    <scope>NUCLEOTIDE SEQUENCE [LARGE SCALE GENOMIC DNA]</scope>
    <source>
        <strain evidence="2 3">PP10</strain>
    </source>
</reference>
<name>A0ABU5VVS1_9BACT</name>
<dbReference type="Pfam" id="PF11220">
    <property type="entry name" value="DUF3015"/>
    <property type="match status" value="1"/>
</dbReference>
<keyword evidence="3" id="KW-1185">Reference proteome</keyword>
<dbReference type="InterPro" id="IPR021383">
    <property type="entry name" value="DUF3015"/>
</dbReference>
<feature type="chain" id="PRO_5047220221" evidence="1">
    <location>
        <begin position="19"/>
        <end position="156"/>
    </location>
</feature>
<accession>A0ABU5VVS1</accession>
<organism evidence="2 3">
    <name type="scientific">Bacteriovorax antarcticus</name>
    <dbReference type="NCBI Taxonomy" id="3088717"/>
    <lineage>
        <taxon>Bacteria</taxon>
        <taxon>Pseudomonadati</taxon>
        <taxon>Bdellovibrionota</taxon>
        <taxon>Bacteriovoracia</taxon>
        <taxon>Bacteriovoracales</taxon>
        <taxon>Bacteriovoracaceae</taxon>
        <taxon>Bacteriovorax</taxon>
    </lineage>
</organism>
<protein>
    <submittedName>
        <fullName evidence="2">DUF3015 family protein</fullName>
    </submittedName>
</protein>
<keyword evidence="1" id="KW-0732">Signal</keyword>
<proteinExistence type="predicted"/>
<gene>
    <name evidence="2" type="ORF">SHI21_13140</name>
</gene>
<dbReference type="RefSeq" id="WP_323577057.1">
    <property type="nucleotide sequence ID" value="NZ_JAYGJQ010000002.1"/>
</dbReference>
<evidence type="ECO:0000256" key="1">
    <source>
        <dbReference type="SAM" id="SignalP"/>
    </source>
</evidence>
<evidence type="ECO:0000313" key="2">
    <source>
        <dbReference type="EMBL" id="MEA9357163.1"/>
    </source>
</evidence>
<evidence type="ECO:0000313" key="3">
    <source>
        <dbReference type="Proteomes" id="UP001302274"/>
    </source>
</evidence>
<dbReference type="Proteomes" id="UP001302274">
    <property type="component" value="Unassembled WGS sequence"/>
</dbReference>